<dbReference type="Gene3D" id="3.40.50.1390">
    <property type="entry name" value="Resolvase, N-terminal catalytic domain"/>
    <property type="match status" value="1"/>
</dbReference>
<protein>
    <submittedName>
        <fullName evidence="4">Resolvase</fullName>
    </submittedName>
</protein>
<dbReference type="EMBL" id="BSFI01000008">
    <property type="protein sequence ID" value="GLK68910.1"/>
    <property type="molecule type" value="Genomic_DNA"/>
</dbReference>
<comment type="caution">
    <text evidence="4">The sequence shown here is derived from an EMBL/GenBank/DDBJ whole genome shotgun (WGS) entry which is preliminary data.</text>
</comment>
<gene>
    <name evidence="4" type="ORF">GCM10008179_25480</name>
</gene>
<name>A0A9W6J162_9HYPH</name>
<feature type="domain" description="Resolvase/invertase-type recombinase catalytic" evidence="3">
    <location>
        <begin position="4"/>
        <end position="148"/>
    </location>
</feature>
<proteinExistence type="predicted"/>
<keyword evidence="2" id="KW-0233">DNA recombination</keyword>
<evidence type="ECO:0000313" key="5">
    <source>
        <dbReference type="Proteomes" id="UP001143372"/>
    </source>
</evidence>
<keyword evidence="1" id="KW-0238">DNA-binding</keyword>
<dbReference type="SUPFAM" id="SSF53041">
    <property type="entry name" value="Resolvase-like"/>
    <property type="match status" value="1"/>
</dbReference>
<keyword evidence="5" id="KW-1185">Reference proteome</keyword>
<dbReference type="SMART" id="SM00857">
    <property type="entry name" value="Resolvase"/>
    <property type="match status" value="1"/>
</dbReference>
<dbReference type="AlphaFoldDB" id="A0A9W6J162"/>
<dbReference type="CDD" id="cd00338">
    <property type="entry name" value="Ser_Recombinase"/>
    <property type="match status" value="1"/>
</dbReference>
<dbReference type="InterPro" id="IPR036162">
    <property type="entry name" value="Resolvase-like_N_sf"/>
</dbReference>
<dbReference type="PANTHER" id="PTHR30461:SF2">
    <property type="entry name" value="SERINE RECOMBINASE PINE-RELATED"/>
    <property type="match status" value="1"/>
</dbReference>
<dbReference type="GO" id="GO:0003677">
    <property type="term" value="F:DNA binding"/>
    <property type="evidence" value="ECO:0007669"/>
    <property type="project" value="UniProtKB-KW"/>
</dbReference>
<evidence type="ECO:0000259" key="3">
    <source>
        <dbReference type="SMART" id="SM00857"/>
    </source>
</evidence>
<dbReference type="Proteomes" id="UP001143372">
    <property type="component" value="Unassembled WGS sequence"/>
</dbReference>
<dbReference type="InterPro" id="IPR006119">
    <property type="entry name" value="Resolv_N"/>
</dbReference>
<dbReference type="RefSeq" id="WP_271169125.1">
    <property type="nucleotide sequence ID" value="NZ_BSFI01000008.1"/>
</dbReference>
<evidence type="ECO:0000313" key="4">
    <source>
        <dbReference type="EMBL" id="GLK68910.1"/>
    </source>
</evidence>
<reference evidence="4" key="1">
    <citation type="journal article" date="2014" name="Int. J. Syst. Evol. Microbiol.">
        <title>Complete genome sequence of Corynebacterium casei LMG S-19264T (=DSM 44701T), isolated from a smear-ripened cheese.</title>
        <authorList>
            <consortium name="US DOE Joint Genome Institute (JGI-PGF)"/>
            <person name="Walter F."/>
            <person name="Albersmeier A."/>
            <person name="Kalinowski J."/>
            <person name="Ruckert C."/>
        </authorList>
    </citation>
    <scope>NUCLEOTIDE SEQUENCE</scope>
    <source>
        <strain evidence="4">VKM B-2347</strain>
    </source>
</reference>
<dbReference type="GO" id="GO:0000150">
    <property type="term" value="F:DNA strand exchange activity"/>
    <property type="evidence" value="ECO:0007669"/>
    <property type="project" value="InterPro"/>
</dbReference>
<reference evidence="4" key="2">
    <citation type="submission" date="2023-01" db="EMBL/GenBank/DDBJ databases">
        <authorList>
            <person name="Sun Q."/>
            <person name="Evtushenko L."/>
        </authorList>
    </citation>
    <scope>NUCLEOTIDE SEQUENCE</scope>
    <source>
        <strain evidence="4">VKM B-2347</strain>
    </source>
</reference>
<accession>A0A9W6J162</accession>
<dbReference type="InterPro" id="IPR050639">
    <property type="entry name" value="SSR_resolvase"/>
</dbReference>
<sequence length="255" mass="27911">MQRVIAYTRVSTQSQADSGFGLRAQKEAIDAFAKASGYKIVRRFEDAGISAMGEDSDQKRPELRGAIELSKTKGYPILVSDLSRLARDTDVLVKISRYTGHPIIDVSLGENADPVVVEAQARRAQFEGEEIGRLTKEALARKKAEGVVLGNPKIAEAQKIGAAATARKADGRAEELVPLVEEARLQDITAVSKIADFLNARGHRPARGDKWTAAALRRPLARASEIIAARDKERRSQEEAIALEANLKNPNWGMW</sequence>
<evidence type="ECO:0000256" key="2">
    <source>
        <dbReference type="ARBA" id="ARBA00023172"/>
    </source>
</evidence>
<dbReference type="PANTHER" id="PTHR30461">
    <property type="entry name" value="DNA-INVERTASE FROM LAMBDOID PROPHAGE"/>
    <property type="match status" value="1"/>
</dbReference>
<dbReference type="Pfam" id="PF00239">
    <property type="entry name" value="Resolvase"/>
    <property type="match status" value="1"/>
</dbReference>
<organism evidence="4 5">
    <name type="scientific">Hansschlegelia plantiphila</name>
    <dbReference type="NCBI Taxonomy" id="374655"/>
    <lineage>
        <taxon>Bacteria</taxon>
        <taxon>Pseudomonadati</taxon>
        <taxon>Pseudomonadota</taxon>
        <taxon>Alphaproteobacteria</taxon>
        <taxon>Hyphomicrobiales</taxon>
        <taxon>Methylopilaceae</taxon>
        <taxon>Hansschlegelia</taxon>
    </lineage>
</organism>
<evidence type="ECO:0000256" key="1">
    <source>
        <dbReference type="ARBA" id="ARBA00023125"/>
    </source>
</evidence>